<dbReference type="GO" id="GO:0015977">
    <property type="term" value="P:carbon fixation"/>
    <property type="evidence" value="ECO:0007669"/>
    <property type="project" value="InterPro"/>
</dbReference>
<feature type="domain" description="Ribulose bisphosphate carboxylase large subunit C-terminal" evidence="5">
    <location>
        <begin position="139"/>
        <end position="417"/>
    </location>
</feature>
<dbReference type="EMBL" id="CP020910">
    <property type="protein sequence ID" value="ARQ13218.1"/>
    <property type="molecule type" value="Genomic_DNA"/>
</dbReference>
<dbReference type="InterPro" id="IPR036376">
    <property type="entry name" value="RuBisCO_lsu_C_sf"/>
</dbReference>
<comment type="similarity">
    <text evidence="4">Belongs to the RuBisCO large chain family.</text>
</comment>
<sequence length="420" mass="45516">MTNPTRLEADYILETYLFPEKAAEIIAGEQSSGTFVAVPGETPELKALAAAKVESLETISTYSGVPSLEGRYPADATMVLHRVKMTLSWPLATVGTSLPNLLATVAGNLFELACVSGLRIVDIRLPPSFFQKYQGPAFGIAGTRRLTDVQTGPIIGTIVKPSVGMTAEQTASLVQELVDGGIDFIKDDELQSDSSVCPFDDRVDQVMRVINEAADRTGKKTMYAFNLTGDMDEMRRRHDKLVSAGATCLMVSLNSVGMAGFVDLRSFSQIPIHAHRNGWGYLARHQSLGWSYVAWQKIWRLAGADHMHVNGIDNKFSESNESVLRSARECLTPMSDDKPCLVMPVFSSGQTVRQAHCTYVGLQSDDLIVTAGGGIMAHPNGPAAGVQALREAYQAATAGESLESAARRSDELRLAMEMRP</sequence>
<evidence type="ECO:0000259" key="5">
    <source>
        <dbReference type="Pfam" id="PF00016"/>
    </source>
</evidence>
<evidence type="ECO:0000313" key="8">
    <source>
        <dbReference type="Proteomes" id="UP000194159"/>
    </source>
</evidence>
<dbReference type="AlphaFoldDB" id="A0AAN1BL51"/>
<dbReference type="InterPro" id="IPR036422">
    <property type="entry name" value="RuBisCO_lsu_N_sf"/>
</dbReference>
<dbReference type="GO" id="GO:0016984">
    <property type="term" value="F:ribulose-bisphosphate carboxylase activity"/>
    <property type="evidence" value="ECO:0007669"/>
    <property type="project" value="InterPro"/>
</dbReference>
<dbReference type="PROSITE" id="PS00157">
    <property type="entry name" value="RUBISCO_LARGE"/>
    <property type="match status" value="1"/>
</dbReference>
<evidence type="ECO:0000256" key="2">
    <source>
        <dbReference type="ARBA" id="ARBA00022723"/>
    </source>
</evidence>
<reference evidence="7 8" key="1">
    <citation type="submission" date="2017-04" db="EMBL/GenBank/DDBJ databases">
        <title>Complete genome sequences of Rhizobium genomic linages associated to common bean (phaseolus vulgaris).</title>
        <authorList>
            <person name="Santamaria R.I."/>
            <person name="Bustos P."/>
            <person name="Perez-Carrascal O."/>
            <person name="Martinez-Flores I."/>
            <person name="Juarez S."/>
            <person name="Lozano L."/>
            <person name="Miranda F."/>
            <person name="Vinuesa P."/>
            <person name="Martinez-Romero E."/>
            <person name="Cevallos M.A."/>
            <person name="Romero D."/>
            <person name="Davila G."/>
            <person name="Gonzalez V."/>
        </authorList>
    </citation>
    <scope>NUCLEOTIDE SEQUENCE [LARGE SCALE GENOMIC DNA]</scope>
    <source>
        <strain evidence="7 8">NXC12</strain>
        <plasmid evidence="8">pretnxc12d</plasmid>
    </source>
</reference>
<dbReference type="SFLD" id="SFLDG00301">
    <property type="entry name" value="RuBisCO-like_proteins"/>
    <property type="match status" value="1"/>
</dbReference>
<dbReference type="PANTHER" id="PTHR42704">
    <property type="entry name" value="RIBULOSE BISPHOSPHATE CARBOXYLASE"/>
    <property type="match status" value="1"/>
</dbReference>
<dbReference type="Proteomes" id="UP000194159">
    <property type="component" value="Plasmid pRetNXC12d"/>
</dbReference>
<dbReference type="RefSeq" id="WP_086083798.1">
    <property type="nucleotide sequence ID" value="NZ_CP020910.1"/>
</dbReference>
<dbReference type="Pfam" id="PF00016">
    <property type="entry name" value="RuBisCO_large"/>
    <property type="match status" value="1"/>
</dbReference>
<geneLocation type="plasmid" evidence="8">
    <name>pretnxc12d</name>
</geneLocation>
<dbReference type="Pfam" id="PF02788">
    <property type="entry name" value="RuBisCO_large_N"/>
    <property type="match status" value="1"/>
</dbReference>
<comment type="cofactor">
    <cofactor evidence="1">
        <name>Mg(2+)</name>
        <dbReference type="ChEBI" id="CHEBI:18420"/>
    </cofactor>
</comment>
<dbReference type="SUPFAM" id="SSF51649">
    <property type="entry name" value="RuBisCo, C-terminal domain"/>
    <property type="match status" value="1"/>
</dbReference>
<dbReference type="CDD" id="cd08207">
    <property type="entry name" value="RLP_NonPhot"/>
    <property type="match status" value="1"/>
</dbReference>
<keyword evidence="2" id="KW-0479">Metal-binding</keyword>
<dbReference type="InterPro" id="IPR020878">
    <property type="entry name" value="RuBisCo_large_chain_AS"/>
</dbReference>
<evidence type="ECO:0000256" key="1">
    <source>
        <dbReference type="ARBA" id="ARBA00001946"/>
    </source>
</evidence>
<name>A0AAN1BL51_RHIET</name>
<evidence type="ECO:0000256" key="4">
    <source>
        <dbReference type="RuleBase" id="RU003834"/>
    </source>
</evidence>
<evidence type="ECO:0000313" key="7">
    <source>
        <dbReference type="EMBL" id="ARQ13218.1"/>
    </source>
</evidence>
<keyword evidence="3" id="KW-0460">Magnesium</keyword>
<dbReference type="SFLD" id="SFLDS00014">
    <property type="entry name" value="RuBisCO"/>
    <property type="match status" value="1"/>
</dbReference>
<feature type="domain" description="Ribulose bisphosphate carboxylase large subunit ferrodoxin-like N-terminal" evidence="6">
    <location>
        <begin position="19"/>
        <end position="128"/>
    </location>
</feature>
<dbReference type="InterPro" id="IPR033966">
    <property type="entry name" value="RuBisCO"/>
</dbReference>
<organism evidence="7 8">
    <name type="scientific">Rhizobium etli</name>
    <dbReference type="NCBI Taxonomy" id="29449"/>
    <lineage>
        <taxon>Bacteria</taxon>
        <taxon>Pseudomonadati</taxon>
        <taxon>Pseudomonadota</taxon>
        <taxon>Alphaproteobacteria</taxon>
        <taxon>Hyphomicrobiales</taxon>
        <taxon>Rhizobiaceae</taxon>
        <taxon>Rhizobium/Agrobacterium group</taxon>
        <taxon>Rhizobium</taxon>
    </lineage>
</organism>
<keyword evidence="7" id="KW-0614">Plasmid</keyword>
<evidence type="ECO:0000259" key="6">
    <source>
        <dbReference type="Pfam" id="PF02788"/>
    </source>
</evidence>
<dbReference type="InterPro" id="IPR000685">
    <property type="entry name" value="RuBisCO_lsu_C"/>
</dbReference>
<dbReference type="Gene3D" id="3.20.20.110">
    <property type="entry name" value="Ribulose bisphosphate carboxylase, large subunit, C-terminal domain"/>
    <property type="match status" value="1"/>
</dbReference>
<dbReference type="InterPro" id="IPR017443">
    <property type="entry name" value="RuBisCO_lsu_fd_N"/>
</dbReference>
<dbReference type="GO" id="GO:0000287">
    <property type="term" value="F:magnesium ion binding"/>
    <property type="evidence" value="ECO:0007669"/>
    <property type="project" value="InterPro"/>
</dbReference>
<dbReference type="SUPFAM" id="SSF54966">
    <property type="entry name" value="RuBisCO, large subunit, small (N-terminal) domain"/>
    <property type="match status" value="1"/>
</dbReference>
<accession>A0AAN1BL51</accession>
<evidence type="ECO:0000256" key="3">
    <source>
        <dbReference type="ARBA" id="ARBA00022842"/>
    </source>
</evidence>
<gene>
    <name evidence="7" type="ORF">NXC12_PD00113</name>
</gene>
<proteinExistence type="inferred from homology"/>
<dbReference type="PANTHER" id="PTHR42704:SF17">
    <property type="entry name" value="RIBULOSE BISPHOSPHATE CARBOXYLASE LARGE CHAIN"/>
    <property type="match status" value="1"/>
</dbReference>
<protein>
    <submittedName>
        <fullName evidence="7">Ribulose bisphosphate carboxylase large subunit protein</fullName>
    </submittedName>
</protein>
<dbReference type="Gene3D" id="3.30.70.150">
    <property type="entry name" value="RuBisCO large subunit, N-terminal domain"/>
    <property type="match status" value="1"/>
</dbReference>